<dbReference type="InterPro" id="IPR012675">
    <property type="entry name" value="Beta-grasp_dom_sf"/>
</dbReference>
<dbReference type="InterPro" id="IPR001433">
    <property type="entry name" value="OxRdtase_FAD/NAD-bd"/>
</dbReference>
<evidence type="ECO:0000256" key="1">
    <source>
        <dbReference type="ARBA" id="ARBA00034078"/>
    </source>
</evidence>
<dbReference type="InterPro" id="IPR050415">
    <property type="entry name" value="MRET"/>
</dbReference>
<dbReference type="PROSITE" id="PS00197">
    <property type="entry name" value="2FE2S_FER_1"/>
    <property type="match status" value="1"/>
</dbReference>
<dbReference type="Pfam" id="PF00175">
    <property type="entry name" value="NAD_binding_1"/>
    <property type="match status" value="1"/>
</dbReference>
<dbReference type="GO" id="GO:0051537">
    <property type="term" value="F:2 iron, 2 sulfur cluster binding"/>
    <property type="evidence" value="ECO:0007669"/>
    <property type="project" value="InterPro"/>
</dbReference>
<dbReference type="InterPro" id="IPR039261">
    <property type="entry name" value="FNR_nucleotide-bd"/>
</dbReference>
<sequence length="339" mass="36401">MAHRIALNFEDGVTRFIECDGNEVVADAAYRARLNIPMDCRDGACGTCKSKCESGRFRMGDYIEDALTEDEASEGFVLTCQLRPDSDCVISIPATSALCKSGPAVFEAELADVRQLSETTIGFTVALEQPDALSFLPGQYMQVSVPGTAESRAYSFSTCISGGRAGFLVRNIPGGLMSTYLSSQAASGDRLTLRGPVGAFYLREIRRPTLFLAGGTGLAPFLAMLEHLEEQGGPAHPVRLVYGVTRDVDMVEVEKLERFAGAMEDFTFDVCVSDKASTHSLTGFVTDHFGAADLNDGEADVYLCGPPPMVDAVKAHFDKIGVKPAAFYHEKFVAAEAAS</sequence>
<accession>A0A7X0KLT5</accession>
<dbReference type="PANTHER" id="PTHR47354">
    <property type="entry name" value="NADH OXIDOREDUCTASE HCR"/>
    <property type="match status" value="1"/>
</dbReference>
<dbReference type="SUPFAM" id="SSF54292">
    <property type="entry name" value="2Fe-2S ferredoxin-like"/>
    <property type="match status" value="1"/>
</dbReference>
<dbReference type="Proteomes" id="UP000536262">
    <property type="component" value="Unassembled WGS sequence"/>
</dbReference>
<dbReference type="Gene3D" id="3.40.50.80">
    <property type="entry name" value="Nucleotide-binding domain of ferredoxin-NADP reductase (FNR) module"/>
    <property type="match status" value="1"/>
</dbReference>
<organism evidence="5 6">
    <name type="scientific">Aminobacter aganoensis</name>
    <dbReference type="NCBI Taxonomy" id="83264"/>
    <lineage>
        <taxon>Bacteria</taxon>
        <taxon>Pseudomonadati</taxon>
        <taxon>Pseudomonadota</taxon>
        <taxon>Alphaproteobacteria</taxon>
        <taxon>Hyphomicrobiales</taxon>
        <taxon>Phyllobacteriaceae</taxon>
        <taxon>Aminobacter</taxon>
    </lineage>
</organism>
<dbReference type="PROSITE" id="PS51379">
    <property type="entry name" value="4FE4S_FER_2"/>
    <property type="match status" value="1"/>
</dbReference>
<dbReference type="CDD" id="cd06209">
    <property type="entry name" value="BenDO_FAD_NAD"/>
    <property type="match status" value="1"/>
</dbReference>
<dbReference type="PRINTS" id="PR00371">
    <property type="entry name" value="FPNCR"/>
</dbReference>
<evidence type="ECO:0000313" key="6">
    <source>
        <dbReference type="Proteomes" id="UP000536262"/>
    </source>
</evidence>
<dbReference type="InterPro" id="IPR001041">
    <property type="entry name" value="2Fe-2S_ferredoxin-type"/>
</dbReference>
<dbReference type="CDD" id="cd00207">
    <property type="entry name" value="fer2"/>
    <property type="match status" value="1"/>
</dbReference>
<dbReference type="PRINTS" id="PR00410">
    <property type="entry name" value="PHEHYDRXLASE"/>
</dbReference>
<evidence type="ECO:0000259" key="2">
    <source>
        <dbReference type="PROSITE" id="PS51085"/>
    </source>
</evidence>
<dbReference type="PROSITE" id="PS51384">
    <property type="entry name" value="FAD_FR"/>
    <property type="match status" value="1"/>
</dbReference>
<comment type="cofactor">
    <cofactor evidence="1">
        <name>[2Fe-2S] cluster</name>
        <dbReference type="ChEBI" id="CHEBI:190135"/>
    </cofactor>
</comment>
<dbReference type="InterPro" id="IPR017938">
    <property type="entry name" value="Riboflavin_synthase-like_b-brl"/>
</dbReference>
<name>A0A7X0KLT5_9HYPH</name>
<dbReference type="InterPro" id="IPR047683">
    <property type="entry name" value="BenC-like_FAD_NAD-bd"/>
</dbReference>
<dbReference type="InterPro" id="IPR006058">
    <property type="entry name" value="2Fe2S_fd_BS"/>
</dbReference>
<dbReference type="InterPro" id="IPR036010">
    <property type="entry name" value="2Fe-2S_ferredoxin-like_sf"/>
</dbReference>
<dbReference type="InterPro" id="IPR017927">
    <property type="entry name" value="FAD-bd_FR_type"/>
</dbReference>
<gene>
    <name evidence="5" type="ORF">GGR00_003136</name>
</gene>
<dbReference type="InterPro" id="IPR001709">
    <property type="entry name" value="Flavoprot_Pyr_Nucl_cyt_Rdtase"/>
</dbReference>
<evidence type="ECO:0000259" key="3">
    <source>
        <dbReference type="PROSITE" id="PS51379"/>
    </source>
</evidence>
<dbReference type="PROSITE" id="PS51085">
    <property type="entry name" value="2FE2S_FER_2"/>
    <property type="match status" value="1"/>
</dbReference>
<dbReference type="SUPFAM" id="SSF63380">
    <property type="entry name" value="Riboflavin synthase domain-like"/>
    <property type="match status" value="1"/>
</dbReference>
<comment type="caution">
    <text evidence="5">The sequence shown here is derived from an EMBL/GenBank/DDBJ whole genome shotgun (WGS) entry which is preliminary data.</text>
</comment>
<dbReference type="NCBIfam" id="NF040810">
    <property type="entry name" value="BenC"/>
    <property type="match status" value="1"/>
</dbReference>
<keyword evidence="5" id="KW-0223">Dioxygenase</keyword>
<dbReference type="PANTHER" id="PTHR47354:SF5">
    <property type="entry name" value="PROTEIN RFBI"/>
    <property type="match status" value="1"/>
</dbReference>
<dbReference type="Pfam" id="PF00970">
    <property type="entry name" value="FAD_binding_6"/>
    <property type="match status" value="1"/>
</dbReference>
<keyword evidence="6" id="KW-1185">Reference proteome</keyword>
<dbReference type="RefSeq" id="WP_184699914.1">
    <property type="nucleotide sequence ID" value="NZ_BAABEG010000001.1"/>
</dbReference>
<evidence type="ECO:0000259" key="4">
    <source>
        <dbReference type="PROSITE" id="PS51384"/>
    </source>
</evidence>
<dbReference type="Pfam" id="PF00111">
    <property type="entry name" value="Fer2"/>
    <property type="match status" value="1"/>
</dbReference>
<reference evidence="5 6" key="1">
    <citation type="submission" date="2020-08" db="EMBL/GenBank/DDBJ databases">
        <title>Genomic Encyclopedia of Type Strains, Phase IV (KMG-IV): sequencing the most valuable type-strain genomes for metagenomic binning, comparative biology and taxonomic classification.</title>
        <authorList>
            <person name="Goeker M."/>
        </authorList>
    </citation>
    <scope>NUCLEOTIDE SEQUENCE [LARGE SCALE GENOMIC DNA]</scope>
    <source>
        <strain evidence="5 6">DSM 7051</strain>
    </source>
</reference>
<dbReference type="SUPFAM" id="SSF52343">
    <property type="entry name" value="Ferredoxin reductase-like, C-terminal NADP-linked domain"/>
    <property type="match status" value="1"/>
</dbReference>
<dbReference type="EC" id="1.18.1.-" evidence="5"/>
<keyword evidence="5" id="KW-0560">Oxidoreductase</keyword>
<dbReference type="Gene3D" id="3.10.20.30">
    <property type="match status" value="1"/>
</dbReference>
<feature type="domain" description="4Fe-4S ferredoxin-type" evidence="3">
    <location>
        <begin position="30"/>
        <end position="62"/>
    </location>
</feature>
<evidence type="ECO:0000313" key="5">
    <source>
        <dbReference type="EMBL" id="MBB6355334.1"/>
    </source>
</evidence>
<dbReference type="InterPro" id="IPR017896">
    <property type="entry name" value="4Fe4S_Fe-S-bd"/>
</dbReference>
<feature type="domain" description="FAD-binding FR-type" evidence="4">
    <location>
        <begin position="103"/>
        <end position="203"/>
    </location>
</feature>
<protein>
    <submittedName>
        <fullName evidence="5">Benzoate/toluate 1,2-dioxygenase reductase subunit</fullName>
        <ecNumber evidence="5">1.18.1.-</ecNumber>
    </submittedName>
</protein>
<dbReference type="AlphaFoldDB" id="A0A7X0KLT5"/>
<proteinExistence type="predicted"/>
<feature type="domain" description="2Fe-2S ferredoxin-type" evidence="2">
    <location>
        <begin position="3"/>
        <end position="96"/>
    </location>
</feature>
<dbReference type="Gene3D" id="2.40.30.10">
    <property type="entry name" value="Translation factors"/>
    <property type="match status" value="1"/>
</dbReference>
<dbReference type="EMBL" id="JACHOU010000007">
    <property type="protein sequence ID" value="MBB6355334.1"/>
    <property type="molecule type" value="Genomic_DNA"/>
</dbReference>
<dbReference type="InterPro" id="IPR008333">
    <property type="entry name" value="Cbr1-like_FAD-bd_dom"/>
</dbReference>
<dbReference type="GO" id="GO:0051213">
    <property type="term" value="F:dioxygenase activity"/>
    <property type="evidence" value="ECO:0007669"/>
    <property type="project" value="UniProtKB-KW"/>
</dbReference>